<dbReference type="Pfam" id="PF25989">
    <property type="entry name" value="YknX_C"/>
    <property type="match status" value="1"/>
</dbReference>
<keyword evidence="1" id="KW-0472">Membrane</keyword>
<dbReference type="InterPro" id="IPR058637">
    <property type="entry name" value="YknX-like_C"/>
</dbReference>
<protein>
    <submittedName>
        <fullName evidence="4">Macrolide export protein MacA</fullName>
    </submittedName>
</protein>
<evidence type="ECO:0000313" key="4">
    <source>
        <dbReference type="EMBL" id="MPM43013.1"/>
    </source>
</evidence>
<dbReference type="Pfam" id="PF25917">
    <property type="entry name" value="BSH_RND"/>
    <property type="match status" value="1"/>
</dbReference>
<dbReference type="NCBIfam" id="TIGR01730">
    <property type="entry name" value="RND_mfp"/>
    <property type="match status" value="1"/>
</dbReference>
<reference evidence="4" key="1">
    <citation type="submission" date="2019-08" db="EMBL/GenBank/DDBJ databases">
        <authorList>
            <person name="Kucharzyk K."/>
            <person name="Murdoch R.W."/>
            <person name="Higgins S."/>
            <person name="Loffler F."/>
        </authorList>
    </citation>
    <scope>NUCLEOTIDE SEQUENCE</scope>
</reference>
<dbReference type="Gene3D" id="2.40.50.100">
    <property type="match status" value="1"/>
</dbReference>
<dbReference type="GO" id="GO:1990281">
    <property type="term" value="C:efflux pump complex"/>
    <property type="evidence" value="ECO:0007669"/>
    <property type="project" value="TreeGrafter"/>
</dbReference>
<feature type="transmembrane region" description="Helical" evidence="1">
    <location>
        <begin position="12"/>
        <end position="29"/>
    </location>
</feature>
<dbReference type="Gene3D" id="2.40.420.20">
    <property type="match status" value="1"/>
</dbReference>
<keyword evidence="1" id="KW-1133">Transmembrane helix</keyword>
<evidence type="ECO:0000256" key="1">
    <source>
        <dbReference type="SAM" id="Phobius"/>
    </source>
</evidence>
<dbReference type="SUPFAM" id="SSF111369">
    <property type="entry name" value="HlyD-like secretion proteins"/>
    <property type="match status" value="1"/>
</dbReference>
<dbReference type="EMBL" id="VSSQ01009942">
    <property type="protein sequence ID" value="MPM43013.1"/>
    <property type="molecule type" value="Genomic_DNA"/>
</dbReference>
<dbReference type="Gene3D" id="2.40.30.170">
    <property type="match status" value="1"/>
</dbReference>
<name>A0A644ZWJ1_9ZZZZ</name>
<dbReference type="AlphaFoldDB" id="A0A644ZWJ1"/>
<feature type="domain" description="Multidrug resistance protein MdtA-like barrel-sandwich hybrid" evidence="2">
    <location>
        <begin position="66"/>
        <end position="232"/>
    </location>
</feature>
<dbReference type="PANTHER" id="PTHR30469:SF33">
    <property type="entry name" value="SLR1207 PROTEIN"/>
    <property type="match status" value="1"/>
</dbReference>
<dbReference type="Gene3D" id="1.10.287.470">
    <property type="entry name" value="Helix hairpin bin"/>
    <property type="match status" value="1"/>
</dbReference>
<evidence type="ECO:0000259" key="2">
    <source>
        <dbReference type="Pfam" id="PF25917"/>
    </source>
</evidence>
<sequence length="391" mass="41935">MLSWLKKWQSSIIVLGVLALTAGGVWFLYAKGPLGPTKVTVAKVHKENLQPAVFGIGTVEARLSYTVGPTQAGRLLSADADHGDLVKTGQVLGEIDPVDLESKEISAAAAVSKAQSAIASYEAQVREAYSRKVLAQTNAKRYQELFAAGAVSTEVFDTKQNEATAAQAAYDAALSGLNAAQDEVAKSVADKTTVAKQRANLQLVSPVDALVVSRDAEPGATVVAGQSVFHLVDPKTLWVRTRIDQSRFYGLKVGQKADIILRSRQDKPLSGKVARMEVQGDSVTEERFVNVTFDELEGIIPLGELAEVTIYLPPVSEALVVPTAAVKRINKQNGVWLVENGKLAFRPVVIGAQTLDGKTQIIDGLEDGESEVIYSQKLLTEGMSVRAEQKP</sequence>
<gene>
    <name evidence="4" type="primary">macA_24</name>
    <name evidence="4" type="ORF">SDC9_89685</name>
</gene>
<dbReference type="PANTHER" id="PTHR30469">
    <property type="entry name" value="MULTIDRUG RESISTANCE PROTEIN MDTA"/>
    <property type="match status" value="1"/>
</dbReference>
<evidence type="ECO:0000259" key="3">
    <source>
        <dbReference type="Pfam" id="PF25989"/>
    </source>
</evidence>
<dbReference type="GO" id="GO:0015562">
    <property type="term" value="F:efflux transmembrane transporter activity"/>
    <property type="evidence" value="ECO:0007669"/>
    <property type="project" value="TreeGrafter"/>
</dbReference>
<keyword evidence="1" id="KW-0812">Transmembrane</keyword>
<proteinExistence type="predicted"/>
<dbReference type="InterPro" id="IPR058625">
    <property type="entry name" value="MdtA-like_BSH"/>
</dbReference>
<feature type="domain" description="YknX-like C-terminal permuted SH3-like" evidence="3">
    <location>
        <begin position="318"/>
        <end position="386"/>
    </location>
</feature>
<dbReference type="InterPro" id="IPR006143">
    <property type="entry name" value="RND_pump_MFP"/>
</dbReference>
<organism evidence="4">
    <name type="scientific">bioreactor metagenome</name>
    <dbReference type="NCBI Taxonomy" id="1076179"/>
    <lineage>
        <taxon>unclassified sequences</taxon>
        <taxon>metagenomes</taxon>
        <taxon>ecological metagenomes</taxon>
    </lineage>
</organism>
<comment type="caution">
    <text evidence="4">The sequence shown here is derived from an EMBL/GenBank/DDBJ whole genome shotgun (WGS) entry which is preliminary data.</text>
</comment>
<accession>A0A644ZWJ1</accession>